<dbReference type="InterPro" id="IPR022801">
    <property type="entry name" value="Ribosomal_uS4"/>
</dbReference>
<protein>
    <recommendedName>
        <fullName evidence="6">Small ribosomal subunit protein uS4</fullName>
    </recommendedName>
    <alternativeName>
        <fullName evidence="7">40S ribosomal protein S9</fullName>
    </alternativeName>
</protein>
<dbReference type="GO" id="GO:0042274">
    <property type="term" value="P:ribosomal small subunit biogenesis"/>
    <property type="evidence" value="ECO:0007669"/>
    <property type="project" value="TreeGrafter"/>
</dbReference>
<comment type="function">
    <text evidence="8">Component of the small ribosomal subunit. The ribosome is a large ribonucleoprotein complex responsible for the synthesis of proteins in the cell. Part of the small subunit (SSU) processome, first precursor of the small eukaryotic ribosomal subunit. During the assembly of the SSU processome in the nucleolus, many ribosome biogenesis factors, an RNA chaperone and ribosomal proteins associate with the nascent pre-rRNA and work in concert to generate RNA folding, modifications, rearrangements and cleavage as well as targeted degradation of pre-ribosomal RNA by the RNA exosome.</text>
</comment>
<evidence type="ECO:0000256" key="8">
    <source>
        <dbReference type="ARBA" id="ARBA00045441"/>
    </source>
</evidence>
<dbReference type="InterPro" id="IPR001912">
    <property type="entry name" value="Ribosomal_uS4_N"/>
</dbReference>
<dbReference type="PANTHER" id="PTHR11831:SF5">
    <property type="entry name" value="40S RIBOSOMAL PROTEIN S9"/>
    <property type="match status" value="1"/>
</dbReference>
<keyword evidence="2" id="KW-0699">rRNA-binding</keyword>
<evidence type="ECO:0000256" key="7">
    <source>
        <dbReference type="ARBA" id="ARBA00035410"/>
    </source>
</evidence>
<sequence>MSRVPKVCSKTWAPPRRPYEKERLDNELRLIGVYGLRNKREVWRVKLVLAKIRKTAREFLTLDPKDSKRIFGGQALLRKLVRYGILTEQKK</sequence>
<dbReference type="EMBL" id="BT121512">
    <property type="protein sequence ID" value="ADD38442.1"/>
    <property type="molecule type" value="mRNA"/>
</dbReference>
<evidence type="ECO:0000313" key="10">
    <source>
        <dbReference type="EMBL" id="ADD38442.1"/>
    </source>
</evidence>
<dbReference type="GO" id="GO:0019843">
    <property type="term" value="F:rRNA binding"/>
    <property type="evidence" value="ECO:0007669"/>
    <property type="project" value="UniProtKB-KW"/>
</dbReference>
<reference evidence="10" key="1">
    <citation type="submission" date="2010-03" db="EMBL/GenBank/DDBJ databases">
        <title>Atlantic Lepeophtheirus salmonis ESTs and full-length cDNAs.</title>
        <authorList>
            <person name="Yasuike M."/>
            <person name="von Schalburg K."/>
            <person name="Cooper G."/>
            <person name="Leong J."/>
            <person name="Nilsen F."/>
            <person name="Jones S.R.M."/>
            <person name="Koop B.F."/>
        </authorList>
    </citation>
    <scope>NUCLEOTIDE SEQUENCE</scope>
    <source>
        <strain evidence="10">Atlantic form</strain>
        <tissue evidence="10">Mixed tissue</tissue>
    </source>
</reference>
<dbReference type="Pfam" id="PF00163">
    <property type="entry name" value="Ribosomal_S4"/>
    <property type="match status" value="1"/>
</dbReference>
<dbReference type="AlphaFoldDB" id="D3PIQ6"/>
<dbReference type="SUPFAM" id="SSF55174">
    <property type="entry name" value="Alpha-L RNA-binding motif"/>
    <property type="match status" value="1"/>
</dbReference>
<dbReference type="SMART" id="SM01390">
    <property type="entry name" value="Ribosomal_S4"/>
    <property type="match status" value="1"/>
</dbReference>
<proteinExistence type="evidence at transcript level"/>
<dbReference type="InterPro" id="IPR005710">
    <property type="entry name" value="Ribosomal_uS4_euk/arc"/>
</dbReference>
<dbReference type="GO" id="GO:0006412">
    <property type="term" value="P:translation"/>
    <property type="evidence" value="ECO:0007669"/>
    <property type="project" value="InterPro"/>
</dbReference>
<organism evidence="10">
    <name type="scientific">Lepeophtheirus salmonis</name>
    <name type="common">Salmon louse</name>
    <name type="synonym">Caligus salmonis</name>
    <dbReference type="NCBI Taxonomy" id="72036"/>
    <lineage>
        <taxon>Eukaryota</taxon>
        <taxon>Metazoa</taxon>
        <taxon>Ecdysozoa</taxon>
        <taxon>Arthropoda</taxon>
        <taxon>Crustacea</taxon>
        <taxon>Multicrustacea</taxon>
        <taxon>Hexanauplia</taxon>
        <taxon>Copepoda</taxon>
        <taxon>Siphonostomatoida</taxon>
        <taxon>Caligidae</taxon>
        <taxon>Lepeophtheirus</taxon>
    </lineage>
</organism>
<evidence type="ECO:0000256" key="5">
    <source>
        <dbReference type="ARBA" id="ARBA00023274"/>
    </source>
</evidence>
<dbReference type="NCBIfam" id="TIGR01018">
    <property type="entry name" value="uS4_arch"/>
    <property type="match status" value="1"/>
</dbReference>
<dbReference type="PANTHER" id="PTHR11831">
    <property type="entry name" value="30S 40S RIBOSOMAL PROTEIN"/>
    <property type="match status" value="1"/>
</dbReference>
<gene>
    <name evidence="10" type="primary">RS9</name>
</gene>
<evidence type="ECO:0000256" key="6">
    <source>
        <dbReference type="ARBA" id="ARBA00035254"/>
    </source>
</evidence>
<evidence type="ECO:0000256" key="4">
    <source>
        <dbReference type="ARBA" id="ARBA00022980"/>
    </source>
</evidence>
<keyword evidence="4 10" id="KW-0689">Ribosomal protein</keyword>
<evidence type="ECO:0000259" key="9">
    <source>
        <dbReference type="SMART" id="SM01390"/>
    </source>
</evidence>
<accession>D3PIQ6</accession>
<dbReference type="GO" id="GO:0022627">
    <property type="term" value="C:cytosolic small ribosomal subunit"/>
    <property type="evidence" value="ECO:0007669"/>
    <property type="project" value="TreeGrafter"/>
</dbReference>
<evidence type="ECO:0000256" key="3">
    <source>
        <dbReference type="ARBA" id="ARBA00022884"/>
    </source>
</evidence>
<dbReference type="GO" id="GO:0003735">
    <property type="term" value="F:structural constituent of ribosome"/>
    <property type="evidence" value="ECO:0007669"/>
    <property type="project" value="InterPro"/>
</dbReference>
<evidence type="ECO:0000256" key="1">
    <source>
        <dbReference type="ARBA" id="ARBA00007465"/>
    </source>
</evidence>
<feature type="domain" description="Small ribosomal subunit protein uS4 N-terminal" evidence="9">
    <location>
        <begin position="3"/>
        <end position="91"/>
    </location>
</feature>
<name>D3PIQ6_LEPSM</name>
<comment type="similarity">
    <text evidence="1">Belongs to the universal ribosomal protein uS4 family.</text>
</comment>
<evidence type="ECO:0000256" key="2">
    <source>
        <dbReference type="ARBA" id="ARBA00022730"/>
    </source>
</evidence>
<dbReference type="OrthoDB" id="1697570at2759"/>
<keyword evidence="5" id="KW-0687">Ribonucleoprotein</keyword>
<keyword evidence="3" id="KW-0694">RNA-binding</keyword>